<dbReference type="Proteomes" id="UP000075882">
    <property type="component" value="Unassembled WGS sequence"/>
</dbReference>
<dbReference type="GO" id="GO:0003677">
    <property type="term" value="F:DNA binding"/>
    <property type="evidence" value="ECO:0007669"/>
    <property type="project" value="InterPro"/>
</dbReference>
<dbReference type="Gene3D" id="1.20.58.1000">
    <property type="entry name" value="Metal-sensitive repressor, helix protomer"/>
    <property type="match status" value="1"/>
</dbReference>
<dbReference type="InterPro" id="IPR003735">
    <property type="entry name" value="Metal_Tscrpt_repr"/>
</dbReference>
<dbReference type="CDD" id="cd10148">
    <property type="entry name" value="CsoR-like_DUF156"/>
    <property type="match status" value="1"/>
</dbReference>
<dbReference type="Pfam" id="PF02583">
    <property type="entry name" value="Trns_repr_metal"/>
    <property type="match status" value="1"/>
</dbReference>
<evidence type="ECO:0008006" key="2">
    <source>
        <dbReference type="Google" id="ProtNLM"/>
    </source>
</evidence>
<protein>
    <recommendedName>
        <fullName evidence="2">Transcriptional regulator</fullName>
    </recommendedName>
</protein>
<dbReference type="EnsemblMetazoa" id="ACOM040411-RA">
    <property type="protein sequence ID" value="ACOM040411-PA.1"/>
    <property type="gene ID" value="ACOM040411"/>
</dbReference>
<sequence>MSLAPKTDACCHAPAEVAGKSVVQPNKSALLKRLARIEGQVRGISGMVEADRYCVDVLTQVAAVKSALDAVSMQLLENHMKGCVSKALQEGDATGMVTELIEVETSAMKTVLSLLAGLLLSSWSLADPLPFEQFMHLHRDMSEAELLQVAGKPDYVRADPAASGDRQLFWLGDADLPYTTLVILHNGLVSDIRRDKRL</sequence>
<dbReference type="GO" id="GO:0006355">
    <property type="term" value="P:regulation of DNA-templated transcription"/>
    <property type="evidence" value="ECO:0007669"/>
    <property type="project" value="InterPro"/>
</dbReference>
<proteinExistence type="predicted"/>
<organism evidence="1">
    <name type="scientific">Anopheles coluzzii</name>
    <name type="common">African malaria mosquito</name>
    <dbReference type="NCBI Taxonomy" id="1518534"/>
    <lineage>
        <taxon>Eukaryota</taxon>
        <taxon>Metazoa</taxon>
        <taxon>Ecdysozoa</taxon>
        <taxon>Arthropoda</taxon>
        <taxon>Hexapoda</taxon>
        <taxon>Insecta</taxon>
        <taxon>Pterygota</taxon>
        <taxon>Neoptera</taxon>
        <taxon>Endopterygota</taxon>
        <taxon>Diptera</taxon>
        <taxon>Nematocera</taxon>
        <taxon>Culicoidea</taxon>
        <taxon>Culicidae</taxon>
        <taxon>Anophelinae</taxon>
        <taxon>Anopheles</taxon>
    </lineage>
</organism>
<dbReference type="InterPro" id="IPR038390">
    <property type="entry name" value="Metal_Tscrpt_repr_sf"/>
</dbReference>
<dbReference type="PANTHER" id="PTHR33677:SF3">
    <property type="entry name" value="COPPER-SENSING TRANSCRIPTIONAL REPRESSOR RICR"/>
    <property type="match status" value="1"/>
</dbReference>
<reference evidence="1" key="1">
    <citation type="submission" date="2022-08" db="UniProtKB">
        <authorList>
            <consortium name="EnsemblMetazoa"/>
        </authorList>
    </citation>
    <scope>IDENTIFICATION</scope>
</reference>
<dbReference type="GO" id="GO:0046872">
    <property type="term" value="F:metal ion binding"/>
    <property type="evidence" value="ECO:0007669"/>
    <property type="project" value="InterPro"/>
</dbReference>
<evidence type="ECO:0000313" key="1">
    <source>
        <dbReference type="EnsemblMetazoa" id="ACOM040411-PA.1"/>
    </source>
</evidence>
<accession>A0A8W7Q055</accession>
<name>A0A8W7Q055_ANOCL</name>
<dbReference type="AlphaFoldDB" id="A0A8W7Q055"/>
<dbReference type="PANTHER" id="PTHR33677">
    <property type="entry name" value="TRANSCRIPTIONAL REPRESSOR FRMR-RELATED"/>
    <property type="match status" value="1"/>
</dbReference>